<gene>
    <name evidence="2" type="ORF">J2Z37_004818</name>
</gene>
<dbReference type="SUPFAM" id="SSF143842">
    <property type="entry name" value="YwmB-like"/>
    <property type="match status" value="1"/>
</dbReference>
<evidence type="ECO:0000313" key="3">
    <source>
        <dbReference type="Proteomes" id="UP001519343"/>
    </source>
</evidence>
<protein>
    <submittedName>
        <fullName evidence="2">DNA repair ATPase RecN</fullName>
    </submittedName>
</protein>
<dbReference type="InterPro" id="IPR014794">
    <property type="entry name" value="DUF1779"/>
</dbReference>
<feature type="region of interest" description="Disordered" evidence="1">
    <location>
        <begin position="37"/>
        <end position="56"/>
    </location>
</feature>
<sequence>MINNRKQWGTSLFMVGLMIFAFAWTVFADQTQQQRGDLDQRVQQQGQFGDQHQPTSQLQSTKEALAALLQATKETGATPEFIQLHYGTLYQTDLDLQEVEALAAQLGKTLIGQDSKPSDVEHTASHYKTGFSRQLEGVTTELQVSAIKSHNTSKSWESYLTVRITADSNSLESLENQLEQVHKVLENMKIVPQFNSCVQGNYNGTLKNDVQLAKVKQLLDILGAEVVEKVEDPTVKSFSAYTPELEPFIWTNQEKMNIQVGLHVDHLKQVTKLTIGTPIITMEY</sequence>
<name>A0ABS4GX06_9BACL</name>
<organism evidence="2 3">
    <name type="scientific">Ammoniphilus resinae</name>
    <dbReference type="NCBI Taxonomy" id="861532"/>
    <lineage>
        <taxon>Bacteria</taxon>
        <taxon>Bacillati</taxon>
        <taxon>Bacillota</taxon>
        <taxon>Bacilli</taxon>
        <taxon>Bacillales</taxon>
        <taxon>Paenibacillaceae</taxon>
        <taxon>Aneurinibacillus group</taxon>
        <taxon>Ammoniphilus</taxon>
    </lineage>
</organism>
<proteinExistence type="predicted"/>
<feature type="compositionally biased region" description="Low complexity" evidence="1">
    <location>
        <begin position="41"/>
        <end position="53"/>
    </location>
</feature>
<dbReference type="Gene3D" id="3.30.360.40">
    <property type="entry name" value="YwmB-like"/>
    <property type="match status" value="1"/>
</dbReference>
<dbReference type="Pfam" id="PF08680">
    <property type="entry name" value="DUF1779"/>
    <property type="match status" value="1"/>
</dbReference>
<evidence type="ECO:0000256" key="1">
    <source>
        <dbReference type="SAM" id="MobiDB-lite"/>
    </source>
</evidence>
<evidence type="ECO:0000313" key="2">
    <source>
        <dbReference type="EMBL" id="MBP1934798.1"/>
    </source>
</evidence>
<dbReference type="EMBL" id="JAGGKT010000028">
    <property type="protein sequence ID" value="MBP1934798.1"/>
    <property type="molecule type" value="Genomic_DNA"/>
</dbReference>
<reference evidence="2 3" key="1">
    <citation type="submission" date="2021-03" db="EMBL/GenBank/DDBJ databases">
        <title>Genomic Encyclopedia of Type Strains, Phase IV (KMG-IV): sequencing the most valuable type-strain genomes for metagenomic binning, comparative biology and taxonomic classification.</title>
        <authorList>
            <person name="Goeker M."/>
        </authorList>
    </citation>
    <scope>NUCLEOTIDE SEQUENCE [LARGE SCALE GENOMIC DNA]</scope>
    <source>
        <strain evidence="2 3">DSM 24738</strain>
    </source>
</reference>
<accession>A0ABS4GX06</accession>
<dbReference type="Proteomes" id="UP001519343">
    <property type="component" value="Unassembled WGS sequence"/>
</dbReference>
<dbReference type="RefSeq" id="WP_209812778.1">
    <property type="nucleotide sequence ID" value="NZ_JAGGKT010000028.1"/>
</dbReference>
<keyword evidence="3" id="KW-1185">Reference proteome</keyword>
<dbReference type="InterPro" id="IPR036209">
    <property type="entry name" value="YwmB-like_sf"/>
</dbReference>
<comment type="caution">
    <text evidence="2">The sequence shown here is derived from an EMBL/GenBank/DDBJ whole genome shotgun (WGS) entry which is preliminary data.</text>
</comment>